<dbReference type="Proteomes" id="UP000326757">
    <property type="component" value="Unassembled WGS sequence"/>
</dbReference>
<dbReference type="AlphaFoldDB" id="A0A5N6KIN1"/>
<keyword evidence="2" id="KW-1185">Reference proteome</keyword>
<sequence length="1004" mass="112909">MSADIQRSNGHSPSATGHLYDLEQSSDLGTLAKSGISAVIIGSEWHFKPAGVMEVEKRFAERLSQMRALSSERHLIPLLQELNRITREIILEEGGDRKLGSEIDDDDDDTYSDLSTEFHSNLIEKVAHYEPLQHKSLPNSATDDVFYPDVIQKFDYRGIWMYHDGGLMDKILKLVIVQEMEAMTGSKIVKSPSESKVYIGSDKNGSIDVVVAKLDNIAKYSLTNTLFFHIFYTEDIELCKFAIKAFPEMKKKFLETTLMEQIPFPEYLSGRLTVRACPWNASKVTYTPVKIGKYTPAVPSPGAQIAATKLWAGFVWEPRGTPRDDPERYFPNGYVREIEGQEAREEITKNNDATSMHVDIAGWVEKASTMADPSQKLTIEDWRDTVDIPSNPLARLAMASEPEASTLKIKANNGEWNGIIHKDMAKDLDMPPSSVEDFRNPFEPGTNILNGWSSPDESNEGKIMQSSLLDSALDAELTNSDWNSLRNDASENALIDISSSPTRSPNLRIFEMSDGSNAWSATQFMDLEPPVLSSSLRSLEFSQLPSEELQGLMTTASASMTHSKSNSANEALNLMDFPKLPMVPGSSILKPSLMSANAWPRLSPVRRAEASGSDIVGGNKSPQPRCQLRNESSTRIFHKTMGQKASPDKKEVMPNMPEPQEYFLEDFTGNFGALMTPVRGFHGKVKVHLDFGRILLGNLPVKIVSKGEYSKPWDPDFINRHLCPPPDVEMRQGDGPELFFTNALSRLEADLIFLSNLKSKDGTRLWSEKSTEWKVTYEFTCEEMRTGKLFAIEIDAETFETHIVVLREFGEIDVHGTMRHWDLKLAVDGVEDEGEIRENWPGYNDLATEIQRNLYIPPGNEKPNHAFELPKHIMEQFFIYHLKTRKTRTYDSLDGNSKLHITDIDKSCGHELPVKDQGISVYYFPEEKREPGIEKRWLEASITSVKMDKLLQQNVNLELGEEVSWTASDLAANKISNTFIKPACAMLAQMDGVGFYNDIKSLKI</sequence>
<comment type="caution">
    <text evidence="1">The sequence shown here is derived from an EMBL/GenBank/DDBJ whole genome shotgun (WGS) entry which is preliminary data.</text>
</comment>
<dbReference type="OrthoDB" id="3439512at2759"/>
<organism evidence="1 2">
    <name type="scientific">Monilinia laxa</name>
    <name type="common">Brown rot fungus</name>
    <name type="synonym">Sclerotinia laxa</name>
    <dbReference type="NCBI Taxonomy" id="61186"/>
    <lineage>
        <taxon>Eukaryota</taxon>
        <taxon>Fungi</taxon>
        <taxon>Dikarya</taxon>
        <taxon>Ascomycota</taxon>
        <taxon>Pezizomycotina</taxon>
        <taxon>Leotiomycetes</taxon>
        <taxon>Helotiales</taxon>
        <taxon>Sclerotiniaceae</taxon>
        <taxon>Monilinia</taxon>
    </lineage>
</organism>
<dbReference type="EMBL" id="VIGI01000002">
    <property type="protein sequence ID" value="KAB8303562.1"/>
    <property type="molecule type" value="Genomic_DNA"/>
</dbReference>
<name>A0A5N6KIN1_MONLA</name>
<reference evidence="1 2" key="1">
    <citation type="submission" date="2019-06" db="EMBL/GenBank/DDBJ databases">
        <title>Genome Sequence of the Brown Rot Fungal Pathogen Monilinia laxa.</title>
        <authorList>
            <person name="De Miccolis Angelini R.M."/>
            <person name="Landi L."/>
            <person name="Abate D."/>
            <person name="Pollastro S."/>
            <person name="Romanazzi G."/>
            <person name="Faretra F."/>
        </authorList>
    </citation>
    <scope>NUCLEOTIDE SEQUENCE [LARGE SCALE GENOMIC DNA]</scope>
    <source>
        <strain evidence="1 2">Mlax316</strain>
    </source>
</reference>
<protein>
    <submittedName>
        <fullName evidence="1">Uncharacterized protein</fullName>
    </submittedName>
</protein>
<evidence type="ECO:0000313" key="1">
    <source>
        <dbReference type="EMBL" id="KAB8303562.1"/>
    </source>
</evidence>
<gene>
    <name evidence="1" type="ORF">EYC80_004967</name>
</gene>
<accession>A0A5N6KIN1</accession>
<proteinExistence type="predicted"/>
<evidence type="ECO:0000313" key="2">
    <source>
        <dbReference type="Proteomes" id="UP000326757"/>
    </source>
</evidence>